<keyword evidence="6 13" id="KW-0436">Ligase</keyword>
<sequence>MEKMKLFNTLSGKKEDLSKSKGNPLRLFVCGPTVYDYLHIGNARTYLVFDAFVKYLSSTSTKVFYLQNITDIDDKIITRAAEEGAKPEEIAAKFQRIYFQNTKDLGITAVDKYAPATEFIPEIAEQIKTLLKKGYAYKIPEDGIYFDIAKFRNYGRLARRTALQAEDATSRIDESIKKKNRGDFVLWKYADQRGSLRACLPAGRDLRGKNSVIVNGDPSTSLRASPSWSTPLGWGRPGWHIEDTAITEKFFGPQYDIHGGGIDLKFPHHEAEIAQQESASGKTPFVKIWMHVGTLTVNGEKMSKSKGNYISIADFLKRYPADVLRLIALTHHYRSPINYTETLVRDHLASWNGLLEFLGKLHFVEKHAIVKHVLPKGEIDFSKELEDDFNTPKAIGAIFKRVSNLQPKIWKFSKSEARGLYTDIASALRSLGFSPSPPKIPAKIEAFAKEREKSRRNKQFVQADALRKEIDRLGYVIEDTPLGPYIWGKHEVRSTKSETNSNGRKFKTI</sequence>
<dbReference type="Pfam" id="PF01406">
    <property type="entry name" value="tRNA-synt_1e"/>
    <property type="match status" value="2"/>
</dbReference>
<evidence type="ECO:0000259" key="14">
    <source>
        <dbReference type="Pfam" id="PF01406"/>
    </source>
</evidence>
<feature type="domain" description="tRNA synthetases class I catalytic" evidence="14">
    <location>
        <begin position="21"/>
        <end position="192"/>
    </location>
</feature>
<comment type="similarity">
    <text evidence="3 13">Belongs to the class-I aminoacyl-tRNA synthetase family.</text>
</comment>
<evidence type="ECO:0000256" key="12">
    <source>
        <dbReference type="ARBA" id="ARBA00023146"/>
    </source>
</evidence>
<organism evidence="17 18">
    <name type="scientific">Candidatus Liptonbacteria bacterium GWB1_49_6</name>
    <dbReference type="NCBI Taxonomy" id="1798644"/>
    <lineage>
        <taxon>Bacteria</taxon>
        <taxon>Candidatus Liptoniibacteriota</taxon>
    </lineage>
</organism>
<protein>
    <recommendedName>
        <fullName evidence="13">Cysteine--tRNA ligase</fullName>
        <ecNumber evidence="13">6.1.1.16</ecNumber>
    </recommendedName>
    <alternativeName>
        <fullName evidence="13">Cysteinyl-tRNA synthetase</fullName>
        <shortName evidence="13">CysRS</shortName>
    </alternativeName>
</protein>
<feature type="short sequence motif" description="'KMSKS' region" evidence="13">
    <location>
        <begin position="301"/>
        <end position="305"/>
    </location>
</feature>
<proteinExistence type="inferred from homology"/>
<evidence type="ECO:0000256" key="5">
    <source>
        <dbReference type="ARBA" id="ARBA00022490"/>
    </source>
</evidence>
<dbReference type="GO" id="GO:0006423">
    <property type="term" value="P:cysteinyl-tRNA aminoacylation"/>
    <property type="evidence" value="ECO:0007669"/>
    <property type="project" value="UniProtKB-UniRule"/>
</dbReference>
<dbReference type="InterPro" id="IPR014729">
    <property type="entry name" value="Rossmann-like_a/b/a_fold"/>
</dbReference>
<dbReference type="EC" id="6.1.1.16" evidence="13"/>
<dbReference type="Gene3D" id="3.40.50.620">
    <property type="entry name" value="HUPs"/>
    <property type="match status" value="1"/>
</dbReference>
<dbReference type="PANTHER" id="PTHR10890">
    <property type="entry name" value="CYSTEINYL-TRNA SYNTHETASE"/>
    <property type="match status" value="1"/>
</dbReference>
<dbReference type="GO" id="GO:0004817">
    <property type="term" value="F:cysteine-tRNA ligase activity"/>
    <property type="evidence" value="ECO:0007669"/>
    <property type="project" value="UniProtKB-UniRule"/>
</dbReference>
<reference evidence="17 18" key="1">
    <citation type="journal article" date="2016" name="Nat. Commun.">
        <title>Thousands of microbial genomes shed light on interconnected biogeochemical processes in an aquifer system.</title>
        <authorList>
            <person name="Anantharaman K."/>
            <person name="Brown C.T."/>
            <person name="Hug L.A."/>
            <person name="Sharon I."/>
            <person name="Castelle C.J."/>
            <person name="Probst A.J."/>
            <person name="Thomas B.C."/>
            <person name="Singh A."/>
            <person name="Wilkins M.J."/>
            <person name="Karaoz U."/>
            <person name="Brodie E.L."/>
            <person name="Williams K.H."/>
            <person name="Hubbard S.S."/>
            <person name="Banfield J.F."/>
        </authorList>
    </citation>
    <scope>NUCLEOTIDE SEQUENCE [LARGE SCALE GENOMIC DNA]</scope>
</reference>
<keyword evidence="11 13" id="KW-0648">Protein biosynthesis</keyword>
<evidence type="ECO:0000256" key="4">
    <source>
        <dbReference type="ARBA" id="ARBA00011245"/>
    </source>
</evidence>
<evidence type="ECO:0000256" key="3">
    <source>
        <dbReference type="ARBA" id="ARBA00005594"/>
    </source>
</evidence>
<feature type="domain" description="Cysteinyl-tRNA synthetase class Ia DALR" evidence="15">
    <location>
        <begin position="381"/>
        <end position="402"/>
    </location>
</feature>
<accession>A0A1G2C4Y4</accession>
<feature type="domain" description="Cysteinyl-tRNA ligase anticodon binding" evidence="16">
    <location>
        <begin position="438"/>
        <end position="481"/>
    </location>
</feature>
<comment type="subcellular location">
    <subcellularLocation>
        <location evidence="2 13">Cytoplasm</location>
    </subcellularLocation>
</comment>
<evidence type="ECO:0000256" key="8">
    <source>
        <dbReference type="ARBA" id="ARBA00022741"/>
    </source>
</evidence>
<comment type="caution">
    <text evidence="17">The sequence shown here is derived from an EMBL/GenBank/DDBJ whole genome shotgun (WGS) entry which is preliminary data.</text>
</comment>
<evidence type="ECO:0000256" key="6">
    <source>
        <dbReference type="ARBA" id="ARBA00022598"/>
    </source>
</evidence>
<comment type="cofactor">
    <cofactor evidence="1">
        <name>Zn(2+)</name>
        <dbReference type="ChEBI" id="CHEBI:29105"/>
    </cofactor>
</comment>
<dbReference type="EMBL" id="MHKU01000030">
    <property type="protein sequence ID" value="OGY96475.1"/>
    <property type="molecule type" value="Genomic_DNA"/>
</dbReference>
<dbReference type="SUPFAM" id="SSF47323">
    <property type="entry name" value="Anticodon-binding domain of a subclass of class I aminoacyl-tRNA synthetases"/>
    <property type="match status" value="1"/>
</dbReference>
<feature type="short sequence motif" description="'HIGH' region" evidence="13">
    <location>
        <begin position="32"/>
        <end position="42"/>
    </location>
</feature>
<dbReference type="InterPro" id="IPR015273">
    <property type="entry name" value="Cys-tRNA-synt_Ia_DALR"/>
</dbReference>
<evidence type="ECO:0000256" key="11">
    <source>
        <dbReference type="ARBA" id="ARBA00022917"/>
    </source>
</evidence>
<dbReference type="PRINTS" id="PR00983">
    <property type="entry name" value="TRNASYNTHCYS"/>
</dbReference>
<evidence type="ECO:0000256" key="13">
    <source>
        <dbReference type="HAMAP-Rule" id="MF_00041"/>
    </source>
</evidence>
<evidence type="ECO:0000256" key="7">
    <source>
        <dbReference type="ARBA" id="ARBA00022723"/>
    </source>
</evidence>
<comment type="subunit">
    <text evidence="4 13">Monomer.</text>
</comment>
<dbReference type="InterPro" id="IPR009080">
    <property type="entry name" value="tRNAsynth_Ia_anticodon-bd"/>
</dbReference>
<dbReference type="Pfam" id="PF09190">
    <property type="entry name" value="DALR_2"/>
    <property type="match status" value="1"/>
</dbReference>
<dbReference type="GO" id="GO:0005737">
    <property type="term" value="C:cytoplasm"/>
    <property type="evidence" value="ECO:0007669"/>
    <property type="project" value="UniProtKB-SubCell"/>
</dbReference>
<evidence type="ECO:0000256" key="10">
    <source>
        <dbReference type="ARBA" id="ARBA00022840"/>
    </source>
</evidence>
<name>A0A1G2C4Y4_9BACT</name>
<dbReference type="InterPro" id="IPR056411">
    <property type="entry name" value="CysS_C"/>
</dbReference>
<keyword evidence="12 13" id="KW-0030">Aminoacyl-tRNA synthetase</keyword>
<dbReference type="AlphaFoldDB" id="A0A1G2C4Y4"/>
<dbReference type="InterPro" id="IPR032678">
    <property type="entry name" value="tRNA-synt_1_cat_dom"/>
</dbReference>
<feature type="binding site" evidence="13">
    <location>
        <position position="304"/>
    </location>
    <ligand>
        <name>ATP</name>
        <dbReference type="ChEBI" id="CHEBI:30616"/>
    </ligand>
</feature>
<dbReference type="PANTHER" id="PTHR10890:SF3">
    <property type="entry name" value="CYSTEINE--TRNA LIGASE, CYTOPLASMIC"/>
    <property type="match status" value="1"/>
</dbReference>
<dbReference type="InterPro" id="IPR024909">
    <property type="entry name" value="Cys-tRNA/MSH_ligase"/>
</dbReference>
<comment type="caution">
    <text evidence="13">Lacks conserved residue(s) required for the propagation of feature annotation.</text>
</comment>
<dbReference type="STRING" id="1798644.A2122_02135"/>
<dbReference type="GO" id="GO:0005524">
    <property type="term" value="F:ATP binding"/>
    <property type="evidence" value="ECO:0007669"/>
    <property type="project" value="UniProtKB-UniRule"/>
</dbReference>
<comment type="catalytic activity">
    <reaction evidence="13">
        <text>tRNA(Cys) + L-cysteine + ATP = L-cysteinyl-tRNA(Cys) + AMP + diphosphate</text>
        <dbReference type="Rhea" id="RHEA:17773"/>
        <dbReference type="Rhea" id="RHEA-COMP:9661"/>
        <dbReference type="Rhea" id="RHEA-COMP:9679"/>
        <dbReference type="ChEBI" id="CHEBI:30616"/>
        <dbReference type="ChEBI" id="CHEBI:33019"/>
        <dbReference type="ChEBI" id="CHEBI:35235"/>
        <dbReference type="ChEBI" id="CHEBI:78442"/>
        <dbReference type="ChEBI" id="CHEBI:78517"/>
        <dbReference type="ChEBI" id="CHEBI:456215"/>
        <dbReference type="EC" id="6.1.1.16"/>
    </reaction>
</comment>
<evidence type="ECO:0000313" key="18">
    <source>
        <dbReference type="Proteomes" id="UP000176648"/>
    </source>
</evidence>
<keyword evidence="7" id="KW-0479">Metal-binding</keyword>
<evidence type="ECO:0000313" key="17">
    <source>
        <dbReference type="EMBL" id="OGY96475.1"/>
    </source>
</evidence>
<evidence type="ECO:0000256" key="2">
    <source>
        <dbReference type="ARBA" id="ARBA00004496"/>
    </source>
</evidence>
<dbReference type="SUPFAM" id="SSF52374">
    <property type="entry name" value="Nucleotidylyl transferase"/>
    <property type="match status" value="1"/>
</dbReference>
<evidence type="ECO:0000256" key="9">
    <source>
        <dbReference type="ARBA" id="ARBA00022833"/>
    </source>
</evidence>
<dbReference type="Gene3D" id="1.20.120.1910">
    <property type="entry name" value="Cysteine-tRNA ligase, C-terminal anti-codon recognition domain"/>
    <property type="match status" value="1"/>
</dbReference>
<feature type="domain" description="tRNA synthetases class I catalytic" evidence="14">
    <location>
        <begin position="224"/>
        <end position="346"/>
    </location>
</feature>
<keyword evidence="9" id="KW-0862">Zinc</keyword>
<dbReference type="HAMAP" id="MF_00041">
    <property type="entry name" value="Cys_tRNA_synth"/>
    <property type="match status" value="1"/>
</dbReference>
<dbReference type="CDD" id="cd00672">
    <property type="entry name" value="CysRS_core"/>
    <property type="match status" value="1"/>
</dbReference>
<evidence type="ECO:0000259" key="16">
    <source>
        <dbReference type="Pfam" id="PF23493"/>
    </source>
</evidence>
<evidence type="ECO:0000259" key="15">
    <source>
        <dbReference type="Pfam" id="PF09190"/>
    </source>
</evidence>
<keyword evidence="10 13" id="KW-0067">ATP-binding</keyword>
<keyword evidence="5 13" id="KW-0963">Cytoplasm</keyword>
<gene>
    <name evidence="13" type="primary">cysS</name>
    <name evidence="17" type="ORF">A2122_02135</name>
</gene>
<dbReference type="GO" id="GO:0046872">
    <property type="term" value="F:metal ion binding"/>
    <property type="evidence" value="ECO:0007669"/>
    <property type="project" value="UniProtKB-KW"/>
</dbReference>
<evidence type="ECO:0000256" key="1">
    <source>
        <dbReference type="ARBA" id="ARBA00001947"/>
    </source>
</evidence>
<dbReference type="Proteomes" id="UP000176648">
    <property type="component" value="Unassembled WGS sequence"/>
</dbReference>
<dbReference type="InterPro" id="IPR015803">
    <property type="entry name" value="Cys-tRNA-ligase"/>
</dbReference>
<dbReference type="Pfam" id="PF23493">
    <property type="entry name" value="CysS_C"/>
    <property type="match status" value="1"/>
</dbReference>
<keyword evidence="8 13" id="KW-0547">Nucleotide-binding</keyword>